<protein>
    <recommendedName>
        <fullName evidence="6">N-succinylglutamate 5-semialdehyde dehydrogenase</fullName>
        <ecNumber evidence="6">1.2.1.71</ecNumber>
    </recommendedName>
    <alternativeName>
        <fullName evidence="6">Succinylglutamic semialdehyde dehydrogenase</fullName>
        <shortName evidence="6">SGSD</shortName>
    </alternativeName>
</protein>
<comment type="caution">
    <text evidence="9">The sequence shown here is derived from an EMBL/GenBank/DDBJ whole genome shotgun (WGS) entry which is preliminary data.</text>
</comment>
<dbReference type="InterPro" id="IPR016162">
    <property type="entry name" value="Ald_DH_N"/>
</dbReference>
<dbReference type="RefSeq" id="WP_184681612.1">
    <property type="nucleotide sequence ID" value="NZ_JACHLL010000002.1"/>
</dbReference>
<dbReference type="FunFam" id="3.40.309.10:FF:000013">
    <property type="entry name" value="N-succinylglutamate 5-semialdehyde dehydrogenase"/>
    <property type="match status" value="1"/>
</dbReference>
<comment type="similarity">
    <text evidence="5 6">Belongs to the aldehyde dehydrogenase family. AstD subfamily.</text>
</comment>
<dbReference type="UniPathway" id="UPA00185">
    <property type="reaction ID" value="UER00282"/>
</dbReference>
<gene>
    <name evidence="6" type="primary">astD</name>
    <name evidence="9" type="ORF">HNP49_001264</name>
</gene>
<keyword evidence="10" id="KW-1185">Reference proteome</keyword>
<evidence type="ECO:0000256" key="3">
    <source>
        <dbReference type="ARBA" id="ARBA00023027"/>
    </source>
</evidence>
<comment type="pathway">
    <text evidence="4 6">Amino-acid degradation; L-arginine degradation via AST pathway; L-glutamate and succinate from L-arginine: step 4/5.</text>
</comment>
<dbReference type="EC" id="1.2.1.71" evidence="6"/>
<dbReference type="HAMAP" id="MF_01174">
    <property type="entry name" value="Aldedh_AstD"/>
    <property type="match status" value="1"/>
</dbReference>
<evidence type="ECO:0000313" key="10">
    <source>
        <dbReference type="Proteomes" id="UP000557193"/>
    </source>
</evidence>
<feature type="active site" evidence="6">
    <location>
        <position position="278"/>
    </location>
</feature>
<dbReference type="PROSITE" id="PS00687">
    <property type="entry name" value="ALDEHYDE_DEHYDR_GLU"/>
    <property type="match status" value="1"/>
</dbReference>
<comment type="function">
    <text evidence="6">Catalyzes the NAD-dependent reduction of succinylglutamate semialdehyde into succinylglutamate.</text>
</comment>
<comment type="catalytic activity">
    <reaction evidence="6">
        <text>N-succinyl-L-glutamate 5-semialdehyde + NAD(+) + H2O = N-succinyl-L-glutamate + NADH + 2 H(+)</text>
        <dbReference type="Rhea" id="RHEA:10812"/>
        <dbReference type="ChEBI" id="CHEBI:15377"/>
        <dbReference type="ChEBI" id="CHEBI:15378"/>
        <dbReference type="ChEBI" id="CHEBI:57540"/>
        <dbReference type="ChEBI" id="CHEBI:57945"/>
        <dbReference type="ChEBI" id="CHEBI:58520"/>
        <dbReference type="ChEBI" id="CHEBI:58763"/>
        <dbReference type="EC" id="1.2.1.71"/>
    </reaction>
</comment>
<keyword evidence="1 6" id="KW-0056">Arginine metabolism</keyword>
<dbReference type="GO" id="GO:0043824">
    <property type="term" value="F:succinylglutamate-semialdehyde dehydrogenase activity"/>
    <property type="evidence" value="ECO:0007669"/>
    <property type="project" value="UniProtKB-EC"/>
</dbReference>
<evidence type="ECO:0000256" key="4">
    <source>
        <dbReference type="ARBA" id="ARBA00060531"/>
    </source>
</evidence>
<dbReference type="EMBL" id="JACHLL010000002">
    <property type="protein sequence ID" value="MBB6341107.1"/>
    <property type="molecule type" value="Genomic_DNA"/>
</dbReference>
<dbReference type="GO" id="GO:0019545">
    <property type="term" value="P:L-arginine catabolic process to succinate"/>
    <property type="evidence" value="ECO:0007669"/>
    <property type="project" value="UniProtKB-UniRule"/>
</dbReference>
<keyword evidence="2 6" id="KW-0560">Oxidoreductase</keyword>
<dbReference type="InterPro" id="IPR016160">
    <property type="entry name" value="Ald_DH_CS_CYS"/>
</dbReference>
<dbReference type="SUPFAM" id="SSF53720">
    <property type="entry name" value="ALDH-like"/>
    <property type="match status" value="1"/>
</dbReference>
<evidence type="ECO:0000313" key="9">
    <source>
        <dbReference type="EMBL" id="MBB6341107.1"/>
    </source>
</evidence>
<dbReference type="NCBIfam" id="NF006992">
    <property type="entry name" value="PRK09457.1"/>
    <property type="match status" value="1"/>
</dbReference>
<feature type="active site" evidence="6 7">
    <location>
        <position position="244"/>
    </location>
</feature>
<feature type="domain" description="Aldehyde dehydrogenase" evidence="8">
    <location>
        <begin position="10"/>
        <end position="461"/>
    </location>
</feature>
<evidence type="ECO:0000256" key="7">
    <source>
        <dbReference type="PROSITE-ProRule" id="PRU10007"/>
    </source>
</evidence>
<dbReference type="FunFam" id="3.40.605.10:FF:000010">
    <property type="entry name" value="N-succinylglutamate 5-semialdehyde dehydrogenase"/>
    <property type="match status" value="1"/>
</dbReference>
<evidence type="ECO:0000256" key="2">
    <source>
        <dbReference type="ARBA" id="ARBA00023002"/>
    </source>
</evidence>
<dbReference type="Gene3D" id="3.40.309.10">
    <property type="entry name" value="Aldehyde Dehydrogenase, Chain A, domain 2"/>
    <property type="match status" value="1"/>
</dbReference>
<dbReference type="PROSITE" id="PS00070">
    <property type="entry name" value="ALDEHYDE_DEHYDR_CYS"/>
    <property type="match status" value="1"/>
</dbReference>
<dbReference type="InterPro" id="IPR016161">
    <property type="entry name" value="Ald_DH/histidinol_DH"/>
</dbReference>
<evidence type="ECO:0000256" key="1">
    <source>
        <dbReference type="ARBA" id="ARBA00022503"/>
    </source>
</evidence>
<dbReference type="PANTHER" id="PTHR11699">
    <property type="entry name" value="ALDEHYDE DEHYDROGENASE-RELATED"/>
    <property type="match status" value="1"/>
</dbReference>
<dbReference type="InterPro" id="IPR029510">
    <property type="entry name" value="Ald_DH_CS_GLU"/>
</dbReference>
<feature type="binding site" evidence="6">
    <location>
        <begin position="221"/>
        <end position="226"/>
    </location>
    <ligand>
        <name>NAD(+)</name>
        <dbReference type="ChEBI" id="CHEBI:57540"/>
    </ligand>
</feature>
<organism evidence="9 10">
    <name type="scientific">Pseudomonas fluvialis</name>
    <dbReference type="NCBI Taxonomy" id="1793966"/>
    <lineage>
        <taxon>Bacteria</taxon>
        <taxon>Pseudomonadati</taxon>
        <taxon>Pseudomonadota</taxon>
        <taxon>Gammaproteobacteria</taxon>
        <taxon>Pseudomonadales</taxon>
        <taxon>Pseudomonadaceae</taxon>
        <taxon>Pseudomonas</taxon>
    </lineage>
</organism>
<keyword evidence="3 6" id="KW-0520">NAD</keyword>
<accession>A0A7X0BR43</accession>
<dbReference type="AlphaFoldDB" id="A0A7X0BR43"/>
<proteinExistence type="inferred from homology"/>
<dbReference type="GO" id="GO:0019544">
    <property type="term" value="P:L-arginine catabolic process to L-glutamate"/>
    <property type="evidence" value="ECO:0007669"/>
    <property type="project" value="UniProtKB-UniRule"/>
</dbReference>
<dbReference type="InterPro" id="IPR016163">
    <property type="entry name" value="Ald_DH_C"/>
</dbReference>
<dbReference type="Pfam" id="PF00171">
    <property type="entry name" value="Aldedh"/>
    <property type="match status" value="1"/>
</dbReference>
<evidence type="ECO:0000259" key="8">
    <source>
        <dbReference type="Pfam" id="PF00171"/>
    </source>
</evidence>
<dbReference type="Gene3D" id="3.40.605.10">
    <property type="entry name" value="Aldehyde Dehydrogenase, Chain A, domain 1"/>
    <property type="match status" value="1"/>
</dbReference>
<dbReference type="CDD" id="cd07095">
    <property type="entry name" value="ALDH_SGSD_AstD"/>
    <property type="match status" value="1"/>
</dbReference>
<reference evidence="9 10" key="1">
    <citation type="submission" date="2020-08" db="EMBL/GenBank/DDBJ databases">
        <title>Functional genomics of gut bacteria from endangered species of beetles.</title>
        <authorList>
            <person name="Carlos-Shanley C."/>
        </authorList>
    </citation>
    <scope>NUCLEOTIDE SEQUENCE [LARGE SCALE GENOMIC DNA]</scope>
    <source>
        <strain evidence="9 10">S00202</strain>
    </source>
</reference>
<evidence type="ECO:0000256" key="6">
    <source>
        <dbReference type="HAMAP-Rule" id="MF_01174"/>
    </source>
</evidence>
<dbReference type="InterPro" id="IPR017649">
    <property type="entry name" value="SuccinylGlu_semiald_DH_AstD"/>
</dbReference>
<name>A0A7X0BR43_9PSED</name>
<dbReference type="NCBIfam" id="TIGR03240">
    <property type="entry name" value="arg_catab_astD"/>
    <property type="match status" value="1"/>
</dbReference>
<dbReference type="InterPro" id="IPR015590">
    <property type="entry name" value="Aldehyde_DH_dom"/>
</dbReference>
<evidence type="ECO:0000256" key="5">
    <source>
        <dbReference type="ARBA" id="ARBA00061706"/>
    </source>
</evidence>
<dbReference type="Proteomes" id="UP000557193">
    <property type="component" value="Unassembled WGS sequence"/>
</dbReference>
<sequence length="487" mass="51388">MSSQFIAGVWQAGQGEAFESLNPVSQAVIWQGQGATAGQVEAAVQAARQAFPTWGRRPLEERIAVLERFAACLKDKADLLARAIGEETGKPLWEAATEVTSMVNKVAISIQSYRERTGEKSGPLADAAAVLRHKPHGVVAVFGPYNFPGHLPNGHIVPALLAGNCVLFKPSELTPLVAELTVKCWVEAGLPAGVLNLLQGARETGVALAGNPGIDGLFFTGSSRTGNLLHSQFAGRPDKILALEMGGNNPLLVDQVKDVEAAVYTIIQSAFISAGQRCTCARRLLVPAGSWGDALLARLVEVCRQIKVGRYDEQPAPFMGSVISLQAAQQLLVAQADLLARGATALLTMTQPQADAALLTPGIVDVTAVAARPDEEFFGPLLQVIRYSSFEAAIAEANNTAFGLAAGLLSDDKARYEQFWLESRAGIVNWNKQLTGAASTAPFGGIGASGNHRPSAYYAADYCAYPVASLECESLSLPATLTPGVSL</sequence>